<evidence type="ECO:0000256" key="1">
    <source>
        <dbReference type="SAM" id="MobiDB-lite"/>
    </source>
</evidence>
<evidence type="ECO:0000259" key="2">
    <source>
        <dbReference type="SMART" id="SM01017"/>
    </source>
</evidence>
<sequence length="707" mass="77375">MLASGQQPTSPTSSAQPQRQSNNNAEMEAREAAGLTAAARLGPVPLISTANINFKPVSTNIAKSRRLRITVLLDATIFVAGGTIHGRLELTCSTSRSIRLGLIEVQLQGYEEINDRDLAATQSFLSSNIVFQGDNRPPSTAVRGPKQDGFWVANKGKTTFPFAFRLPPDAPSSFDFQTLASLKYVVTGVVHYEEAGAIETMLKSKNAFVVEHWKTTHPNLVDVVVTDEAVGQVFLGGTGQVTLQGAIHKCFYQSGSDVYVEARVKNETRRRVQGVKVQLMRKLVMLQHATKRGPYDTKVIAEPVADAVFREKVNIYDPGEDRSNMLHVHIPPYVRTVSNTALAEVAVSVQVILSTGILSKDIMIELPIDVCHAASASPPRSVDVATNVYPFQYNMVDDQEISPDRTSGEPKHRRNYVSPTRVERPESPPPGRVLPWSDDEEGGYQSPPRPNSLDSASPDRERASGVSPSRTADRVASPGRIPISPTHGPAAPTAYLPATERSRYLTEIPPSQRYRLSRNFSPPRESIILGEYTNDGVYIDKPKDDSPPNGEDPLNNNASPVLLSTSPPPAASSCPLSPSNSTNVVTIRGPRPLPPQPTRSSDNVSSSGQRRQKENDLERRQRDRSGKDSEERHQEETRGRTREKGGRPVSSRILFESSGGNETISDQNTHTTEDQPLKSMSGQASQRAVSPGIQAIIDQMDQIKSRH</sequence>
<dbReference type="EMBL" id="QEAM01000594">
    <property type="protein sequence ID" value="TPX38614.1"/>
    <property type="molecule type" value="Genomic_DNA"/>
</dbReference>
<reference evidence="5 6" key="1">
    <citation type="journal article" date="2019" name="Sci. Rep.">
        <title>Comparative genomics of chytrid fungi reveal insights into the obligate biotrophic and pathogenic lifestyle of Synchytrium endobioticum.</title>
        <authorList>
            <person name="van de Vossenberg B.T.L.H."/>
            <person name="Warris S."/>
            <person name="Nguyen H.D.T."/>
            <person name="van Gent-Pelzer M.P.E."/>
            <person name="Joly D.L."/>
            <person name="van de Geest H.C."/>
            <person name="Bonants P.J.M."/>
            <person name="Smith D.S."/>
            <person name="Levesque C.A."/>
            <person name="van der Lee T.A.J."/>
        </authorList>
    </citation>
    <scope>NUCLEOTIDE SEQUENCE [LARGE SCALE GENOMIC DNA]</scope>
    <source>
        <strain evidence="3 6">LEV6574</strain>
        <strain evidence="4 5">MB42</strain>
    </source>
</reference>
<evidence type="ECO:0000313" key="3">
    <source>
        <dbReference type="EMBL" id="TPX38614.1"/>
    </source>
</evidence>
<keyword evidence="5" id="KW-1185">Reference proteome</keyword>
<dbReference type="GO" id="GO:0005829">
    <property type="term" value="C:cytosol"/>
    <property type="evidence" value="ECO:0007669"/>
    <property type="project" value="TreeGrafter"/>
</dbReference>
<proteinExistence type="predicted"/>
<dbReference type="InterPro" id="IPR011021">
    <property type="entry name" value="Arrestin-like_N"/>
</dbReference>
<comment type="caution">
    <text evidence="4">The sequence shown here is derived from an EMBL/GenBank/DDBJ whole genome shotgun (WGS) entry which is preliminary data.</text>
</comment>
<feature type="compositionally biased region" description="Basic and acidic residues" evidence="1">
    <location>
        <begin position="611"/>
        <end position="646"/>
    </location>
</feature>
<dbReference type="Gene3D" id="2.60.40.640">
    <property type="match status" value="2"/>
</dbReference>
<feature type="region of interest" description="Disordered" evidence="1">
    <location>
        <begin position="397"/>
        <end position="496"/>
    </location>
</feature>
<dbReference type="SMART" id="SM01017">
    <property type="entry name" value="Arrestin_C"/>
    <property type="match status" value="1"/>
</dbReference>
<dbReference type="EMBL" id="QEAN01000021">
    <property type="protein sequence ID" value="TPX53163.1"/>
    <property type="molecule type" value="Genomic_DNA"/>
</dbReference>
<evidence type="ECO:0000313" key="4">
    <source>
        <dbReference type="EMBL" id="TPX53163.1"/>
    </source>
</evidence>
<dbReference type="Proteomes" id="UP000317494">
    <property type="component" value="Unassembled WGS sequence"/>
</dbReference>
<protein>
    <recommendedName>
        <fullName evidence="2">Arrestin C-terminal-like domain-containing protein</fullName>
    </recommendedName>
</protein>
<feature type="compositionally biased region" description="Polar residues" evidence="1">
    <location>
        <begin position="658"/>
        <end position="670"/>
    </location>
</feature>
<dbReference type="GO" id="GO:0070086">
    <property type="term" value="P:ubiquitin-dependent endocytosis"/>
    <property type="evidence" value="ECO:0007669"/>
    <property type="project" value="TreeGrafter"/>
</dbReference>
<dbReference type="GO" id="GO:0005886">
    <property type="term" value="C:plasma membrane"/>
    <property type="evidence" value="ECO:0007669"/>
    <property type="project" value="TreeGrafter"/>
</dbReference>
<feature type="compositionally biased region" description="Polar residues" evidence="1">
    <location>
        <begin position="1"/>
        <end position="21"/>
    </location>
</feature>
<dbReference type="STRING" id="286115.A0A507DNJ3"/>
<dbReference type="Proteomes" id="UP000320475">
    <property type="component" value="Unassembled WGS sequence"/>
</dbReference>
<dbReference type="SUPFAM" id="SSF81296">
    <property type="entry name" value="E set domains"/>
    <property type="match status" value="2"/>
</dbReference>
<dbReference type="Pfam" id="PF02752">
    <property type="entry name" value="Arrestin_C"/>
    <property type="match status" value="1"/>
</dbReference>
<dbReference type="GO" id="GO:0031625">
    <property type="term" value="F:ubiquitin protein ligase binding"/>
    <property type="evidence" value="ECO:0007669"/>
    <property type="project" value="TreeGrafter"/>
</dbReference>
<name>A0A507DNJ3_9FUNG</name>
<feature type="compositionally biased region" description="Polar residues" evidence="1">
    <location>
        <begin position="598"/>
        <end position="609"/>
    </location>
</feature>
<organism evidence="4 5">
    <name type="scientific">Synchytrium endobioticum</name>
    <dbReference type="NCBI Taxonomy" id="286115"/>
    <lineage>
        <taxon>Eukaryota</taxon>
        <taxon>Fungi</taxon>
        <taxon>Fungi incertae sedis</taxon>
        <taxon>Chytridiomycota</taxon>
        <taxon>Chytridiomycota incertae sedis</taxon>
        <taxon>Chytridiomycetes</taxon>
        <taxon>Synchytriales</taxon>
        <taxon>Synchytriaceae</taxon>
        <taxon>Synchytrium</taxon>
    </lineage>
</organism>
<dbReference type="InterPro" id="IPR050357">
    <property type="entry name" value="Arrestin_domain-protein"/>
</dbReference>
<evidence type="ECO:0000313" key="5">
    <source>
        <dbReference type="Proteomes" id="UP000317494"/>
    </source>
</evidence>
<feature type="region of interest" description="Disordered" evidence="1">
    <location>
        <begin position="536"/>
        <end position="691"/>
    </location>
</feature>
<dbReference type="InterPro" id="IPR014756">
    <property type="entry name" value="Ig_E-set"/>
</dbReference>
<dbReference type="PANTHER" id="PTHR11188:SF17">
    <property type="entry name" value="FI21816P1"/>
    <property type="match status" value="1"/>
</dbReference>
<dbReference type="AlphaFoldDB" id="A0A507DNJ3"/>
<dbReference type="PANTHER" id="PTHR11188">
    <property type="entry name" value="ARRESTIN DOMAIN CONTAINING PROTEIN"/>
    <property type="match status" value="1"/>
</dbReference>
<evidence type="ECO:0000313" key="6">
    <source>
        <dbReference type="Proteomes" id="UP000320475"/>
    </source>
</evidence>
<feature type="region of interest" description="Disordered" evidence="1">
    <location>
        <begin position="1"/>
        <end position="29"/>
    </location>
</feature>
<feature type="domain" description="Arrestin C-terminal-like" evidence="2">
    <location>
        <begin position="237"/>
        <end position="375"/>
    </location>
</feature>
<dbReference type="VEuPathDB" id="FungiDB:SeMB42_g00942"/>
<dbReference type="Pfam" id="PF00339">
    <property type="entry name" value="Arrestin_N"/>
    <property type="match status" value="1"/>
</dbReference>
<dbReference type="InterPro" id="IPR011022">
    <property type="entry name" value="Arrestin_C-like"/>
</dbReference>
<dbReference type="InterPro" id="IPR014752">
    <property type="entry name" value="Arrestin-like_C"/>
</dbReference>
<feature type="compositionally biased region" description="Polar residues" evidence="1">
    <location>
        <begin position="678"/>
        <end position="688"/>
    </location>
</feature>
<dbReference type="OrthoDB" id="298939at2759"/>
<feature type="compositionally biased region" description="Low complexity" evidence="1">
    <location>
        <begin position="558"/>
        <end position="581"/>
    </location>
</feature>
<dbReference type="GO" id="GO:0030674">
    <property type="term" value="F:protein-macromolecule adaptor activity"/>
    <property type="evidence" value="ECO:0007669"/>
    <property type="project" value="TreeGrafter"/>
</dbReference>
<gene>
    <name evidence="3" type="ORF">SeLEV6574_g07722</name>
    <name evidence="4" type="ORF">SeMB42_g00942</name>
</gene>
<accession>A0A507DNJ3</accession>